<dbReference type="SUPFAM" id="SSF52540">
    <property type="entry name" value="P-loop containing nucleoside triphosphate hydrolases"/>
    <property type="match status" value="1"/>
</dbReference>
<dbReference type="AlphaFoldDB" id="A0A316BMC5"/>
<evidence type="ECO:0000256" key="1">
    <source>
        <dbReference type="ARBA" id="ARBA00006354"/>
    </source>
</evidence>
<dbReference type="Gene3D" id="3.30.230.10">
    <property type="match status" value="1"/>
</dbReference>
<name>A0A316BMC5_PSESE</name>
<dbReference type="InterPro" id="IPR045006">
    <property type="entry name" value="CHLI-like"/>
</dbReference>
<proteinExistence type="inferred from homology"/>
<dbReference type="Pfam" id="PF01078">
    <property type="entry name" value="Mg_chelatase"/>
    <property type="match status" value="1"/>
</dbReference>
<dbReference type="InterPro" id="IPR014721">
    <property type="entry name" value="Ribsml_uS5_D2-typ_fold_subgr"/>
</dbReference>
<dbReference type="STRING" id="1192868.GCA_000304395_04374"/>
<evidence type="ECO:0000259" key="2">
    <source>
        <dbReference type="SMART" id="SM00382"/>
    </source>
</evidence>
<accession>A0A316BMC5</accession>
<organism evidence="3 4">
    <name type="scientific">Pseudaminobacter salicylatoxidans</name>
    <dbReference type="NCBI Taxonomy" id="93369"/>
    <lineage>
        <taxon>Bacteria</taxon>
        <taxon>Pseudomonadati</taxon>
        <taxon>Pseudomonadota</taxon>
        <taxon>Alphaproteobacteria</taxon>
        <taxon>Hyphomicrobiales</taxon>
        <taxon>Phyllobacteriaceae</taxon>
        <taxon>Pseudaminobacter</taxon>
    </lineage>
</organism>
<dbReference type="EMBL" id="QGGG01000023">
    <property type="protein sequence ID" value="PWJ74438.1"/>
    <property type="molecule type" value="Genomic_DNA"/>
</dbReference>
<dbReference type="Proteomes" id="UP000245396">
    <property type="component" value="Unassembled WGS sequence"/>
</dbReference>
<comment type="caution">
    <text evidence="3">The sequence shown here is derived from an EMBL/GenBank/DDBJ whole genome shotgun (WGS) entry which is preliminary data.</text>
</comment>
<dbReference type="InterPro" id="IPR025158">
    <property type="entry name" value="Mg_chelat-rel_C"/>
</dbReference>
<dbReference type="PANTHER" id="PTHR32039:SF7">
    <property type="entry name" value="COMPETENCE PROTEIN COMM"/>
    <property type="match status" value="1"/>
</dbReference>
<dbReference type="InterPro" id="IPR000523">
    <property type="entry name" value="Mg_chelatse_chII-like_cat_dom"/>
</dbReference>
<sequence length="521" mass="53874">MGKTGGLGGGGMVSRVRTVAFQGIEAVPVDVQVMVAPGKVGMYIVGLPDKAVAESRERVQAALHASGLSMPAKKVTINLAPADLPKEGSHYDLPIALGLMAALGAVPADALGGYVVLGELSLDGTIAPVAGALPAAIGANAEGKGLICPAASGPEAAWADAEIDILAPRSLIAIANHFRGTQILSRPEASIHTPAANLPDLADIKGQESARRALEVAAAGAHNLLMVGPPGSGKSMLAQRLPSILPPLAPRELLEVSMVASIAGELAGGKLSDRRPFRAPHHSASMAAMVGGGLRVKPGEVSLAHNGVLFLDELPEFSPQVLDSLRQPIETGECVIARANHRVSYPARIQLIAAMNPCRCGMAGEPGHRCARGPRCQADYQARISGPLLDRIDLRIEVPAVSASDLIRPGQAESSASVAARVAQARAIQQERHARFGTMAAATNAHCTTSLIEQIAAPDAAGLALLRDASDKLGFSARAYHRVLKVARTLADLDGNDTVGRIHLAEAISYRIAGDRLAQAA</sequence>
<reference evidence="3 4" key="1">
    <citation type="submission" date="2018-05" db="EMBL/GenBank/DDBJ databases">
        <title>Genomic Encyclopedia of Type Strains, Phase IV (KMG-IV): sequencing the most valuable type-strain genomes for metagenomic binning, comparative biology and taxonomic classification.</title>
        <authorList>
            <person name="Goeker M."/>
        </authorList>
    </citation>
    <scope>NUCLEOTIDE SEQUENCE [LARGE SCALE GENOMIC DNA]</scope>
    <source>
        <strain evidence="3 4">DSM 6986</strain>
    </source>
</reference>
<dbReference type="InterPro" id="IPR027417">
    <property type="entry name" value="P-loop_NTPase"/>
</dbReference>
<dbReference type="InterPro" id="IPR004482">
    <property type="entry name" value="Mg_chelat-rel"/>
</dbReference>
<dbReference type="SUPFAM" id="SSF54211">
    <property type="entry name" value="Ribosomal protein S5 domain 2-like"/>
    <property type="match status" value="1"/>
</dbReference>
<dbReference type="GO" id="GO:0005524">
    <property type="term" value="F:ATP binding"/>
    <property type="evidence" value="ECO:0007669"/>
    <property type="project" value="InterPro"/>
</dbReference>
<dbReference type="Pfam" id="PF13335">
    <property type="entry name" value="Mg_chelatase_C"/>
    <property type="match status" value="1"/>
</dbReference>
<dbReference type="InterPro" id="IPR020568">
    <property type="entry name" value="Ribosomal_Su5_D2-typ_SF"/>
</dbReference>
<protein>
    <submittedName>
        <fullName evidence="3">Magnesium chelatase family protein</fullName>
    </submittedName>
</protein>
<gene>
    <name evidence="3" type="ORF">C7441_12311</name>
</gene>
<dbReference type="Gene3D" id="3.40.50.300">
    <property type="entry name" value="P-loop containing nucleotide triphosphate hydrolases"/>
    <property type="match status" value="1"/>
</dbReference>
<dbReference type="CDD" id="cd00009">
    <property type="entry name" value="AAA"/>
    <property type="match status" value="1"/>
</dbReference>
<feature type="domain" description="AAA+ ATPase" evidence="2">
    <location>
        <begin position="220"/>
        <end position="402"/>
    </location>
</feature>
<keyword evidence="4" id="KW-1185">Reference proteome</keyword>
<dbReference type="NCBIfam" id="TIGR00368">
    <property type="entry name" value="YifB family Mg chelatase-like AAA ATPase"/>
    <property type="match status" value="1"/>
</dbReference>
<dbReference type="SMART" id="SM00382">
    <property type="entry name" value="AAA"/>
    <property type="match status" value="1"/>
</dbReference>
<evidence type="ECO:0000313" key="4">
    <source>
        <dbReference type="Proteomes" id="UP000245396"/>
    </source>
</evidence>
<dbReference type="Pfam" id="PF13541">
    <property type="entry name" value="ChlI"/>
    <property type="match status" value="1"/>
</dbReference>
<evidence type="ECO:0000313" key="3">
    <source>
        <dbReference type="EMBL" id="PWJ74438.1"/>
    </source>
</evidence>
<dbReference type="PANTHER" id="PTHR32039">
    <property type="entry name" value="MAGNESIUM-CHELATASE SUBUNIT CHLI"/>
    <property type="match status" value="1"/>
</dbReference>
<dbReference type="InterPro" id="IPR003593">
    <property type="entry name" value="AAA+_ATPase"/>
</dbReference>
<comment type="similarity">
    <text evidence="1">Belongs to the Mg-chelatase subunits D/I family. ComM subfamily.</text>
</comment>